<feature type="transmembrane region" description="Helical" evidence="7">
    <location>
        <begin position="228"/>
        <end position="247"/>
    </location>
</feature>
<evidence type="ECO:0000313" key="9">
    <source>
        <dbReference type="EMBL" id="MFC5465559.1"/>
    </source>
</evidence>
<reference evidence="10" key="1">
    <citation type="journal article" date="2019" name="Int. J. Syst. Evol. Microbiol.">
        <title>The Global Catalogue of Microorganisms (GCM) 10K type strain sequencing project: providing services to taxonomists for standard genome sequencing and annotation.</title>
        <authorList>
            <consortium name="The Broad Institute Genomics Platform"/>
            <consortium name="The Broad Institute Genome Sequencing Center for Infectious Disease"/>
            <person name="Wu L."/>
            <person name="Ma J."/>
        </authorList>
    </citation>
    <scope>NUCLEOTIDE SEQUENCE [LARGE SCALE GENOMIC DNA]</scope>
    <source>
        <strain evidence="10">CGMCC 1.12237</strain>
    </source>
</reference>
<evidence type="ECO:0000256" key="5">
    <source>
        <dbReference type="ARBA" id="ARBA00022989"/>
    </source>
</evidence>
<comment type="similarity">
    <text evidence="7">Belongs to the binding-protein-dependent transport system permease family.</text>
</comment>
<name>A0ABW0LI06_9BACI</name>
<dbReference type="PANTHER" id="PTHR30151">
    <property type="entry name" value="ALKANE SULFONATE ABC TRANSPORTER-RELATED, MEMBRANE SUBUNIT"/>
    <property type="match status" value="1"/>
</dbReference>
<feature type="transmembrane region" description="Helical" evidence="7">
    <location>
        <begin position="71"/>
        <end position="96"/>
    </location>
</feature>
<keyword evidence="6 7" id="KW-0472">Membrane</keyword>
<dbReference type="Proteomes" id="UP001596147">
    <property type="component" value="Unassembled WGS sequence"/>
</dbReference>
<proteinExistence type="inferred from homology"/>
<comment type="caution">
    <text evidence="9">The sequence shown here is derived from an EMBL/GenBank/DDBJ whole genome shotgun (WGS) entry which is preliminary data.</text>
</comment>
<feature type="transmembrane region" description="Helical" evidence="7">
    <location>
        <begin position="45"/>
        <end position="65"/>
    </location>
</feature>
<keyword evidence="5 7" id="KW-1133">Transmembrane helix</keyword>
<dbReference type="SUPFAM" id="SSF161098">
    <property type="entry name" value="MetI-like"/>
    <property type="match status" value="1"/>
</dbReference>
<accession>A0ABW0LI06</accession>
<keyword evidence="3" id="KW-1003">Cell membrane</keyword>
<evidence type="ECO:0000256" key="7">
    <source>
        <dbReference type="RuleBase" id="RU363032"/>
    </source>
</evidence>
<keyword evidence="10" id="KW-1185">Reference proteome</keyword>
<evidence type="ECO:0000256" key="4">
    <source>
        <dbReference type="ARBA" id="ARBA00022692"/>
    </source>
</evidence>
<keyword evidence="4 7" id="KW-0812">Transmembrane</keyword>
<evidence type="ECO:0000256" key="6">
    <source>
        <dbReference type="ARBA" id="ARBA00023136"/>
    </source>
</evidence>
<evidence type="ECO:0000256" key="1">
    <source>
        <dbReference type="ARBA" id="ARBA00004651"/>
    </source>
</evidence>
<keyword evidence="2 7" id="KW-0813">Transport</keyword>
<dbReference type="PROSITE" id="PS50928">
    <property type="entry name" value="ABC_TM1"/>
    <property type="match status" value="1"/>
</dbReference>
<organism evidence="9 10">
    <name type="scientific">Lederbergia graminis</name>
    <dbReference type="NCBI Taxonomy" id="735518"/>
    <lineage>
        <taxon>Bacteria</taxon>
        <taxon>Bacillati</taxon>
        <taxon>Bacillota</taxon>
        <taxon>Bacilli</taxon>
        <taxon>Bacillales</taxon>
        <taxon>Bacillaceae</taxon>
        <taxon>Lederbergia</taxon>
    </lineage>
</organism>
<comment type="subcellular location">
    <subcellularLocation>
        <location evidence="1 7">Cell membrane</location>
        <topology evidence="1 7">Multi-pass membrane protein</topology>
    </subcellularLocation>
</comment>
<feature type="transmembrane region" description="Helical" evidence="7">
    <location>
        <begin position="108"/>
        <end position="127"/>
    </location>
</feature>
<dbReference type="InterPro" id="IPR000515">
    <property type="entry name" value="MetI-like"/>
</dbReference>
<dbReference type="EMBL" id="JBHSMC010000015">
    <property type="protein sequence ID" value="MFC5465559.1"/>
    <property type="molecule type" value="Genomic_DNA"/>
</dbReference>
<evidence type="ECO:0000259" key="8">
    <source>
        <dbReference type="PROSITE" id="PS50928"/>
    </source>
</evidence>
<dbReference type="CDD" id="cd06261">
    <property type="entry name" value="TM_PBP2"/>
    <property type="match status" value="1"/>
</dbReference>
<dbReference type="Pfam" id="PF00528">
    <property type="entry name" value="BPD_transp_1"/>
    <property type="match status" value="1"/>
</dbReference>
<dbReference type="InterPro" id="IPR035906">
    <property type="entry name" value="MetI-like_sf"/>
</dbReference>
<evidence type="ECO:0000313" key="10">
    <source>
        <dbReference type="Proteomes" id="UP001596147"/>
    </source>
</evidence>
<dbReference type="PANTHER" id="PTHR30151:SF0">
    <property type="entry name" value="ABC TRANSPORTER PERMEASE PROTEIN MJ0413-RELATED"/>
    <property type="match status" value="1"/>
</dbReference>
<evidence type="ECO:0000256" key="3">
    <source>
        <dbReference type="ARBA" id="ARBA00022475"/>
    </source>
</evidence>
<feature type="domain" description="ABC transmembrane type-1" evidence="8">
    <location>
        <begin position="67"/>
        <end position="247"/>
    </location>
</feature>
<dbReference type="RefSeq" id="WP_382352153.1">
    <property type="nucleotide sequence ID" value="NZ_JBHSMC010000015.1"/>
</dbReference>
<gene>
    <name evidence="9" type="ORF">ACFPM4_12480</name>
</gene>
<evidence type="ECO:0000256" key="2">
    <source>
        <dbReference type="ARBA" id="ARBA00022448"/>
    </source>
</evidence>
<feature type="transmembrane region" description="Helical" evidence="7">
    <location>
        <begin position="182"/>
        <end position="208"/>
    </location>
</feature>
<feature type="transmembrane region" description="Helical" evidence="7">
    <location>
        <begin position="16"/>
        <end position="33"/>
    </location>
</feature>
<protein>
    <submittedName>
        <fullName evidence="9">ABC transporter permease</fullName>
    </submittedName>
</protein>
<dbReference type="Gene3D" id="1.10.3720.10">
    <property type="entry name" value="MetI-like"/>
    <property type="match status" value="1"/>
</dbReference>
<sequence>MNGNSLKQGKGWFKDSYLSIFSIMGVFVFWFLITRDGLGIVKPVIFPSPLMVVEAAVSTSSLIGTDVFFTMYRVVCGLVTGTVLGVIIGMLVCFNNKLYYLLNPLIESSRPVPVIAMIPFFLMWFGIGELGKFLLVTLGVFAIIVINTIEAIRNVPPIYVKAAQTLGANKGNIYRKIILPSIIPALIGPIRVCVAISFTLVVAAEFMGAQAGMGYRILQARKMFNTDVIFLGVVMFGILSALVDTAVRKVLQHVTRWTERA</sequence>